<protein>
    <recommendedName>
        <fullName evidence="3">TIR domain-containing protein</fullName>
    </recommendedName>
</protein>
<name>A0A2Z6PKM7_TRISU</name>
<dbReference type="SUPFAM" id="SSF52058">
    <property type="entry name" value="L domain-like"/>
    <property type="match status" value="1"/>
</dbReference>
<dbReference type="AlphaFoldDB" id="A0A2Z6PKM7"/>
<dbReference type="Proteomes" id="UP000242715">
    <property type="component" value="Unassembled WGS sequence"/>
</dbReference>
<reference evidence="2" key="1">
    <citation type="journal article" date="2017" name="Front. Plant Sci.">
        <title>Climate Clever Clovers: New Paradigm to Reduce the Environmental Footprint of Ruminants by Breeding Low Methanogenic Forages Utilizing Haplotype Variation.</title>
        <authorList>
            <person name="Kaur P."/>
            <person name="Appels R."/>
            <person name="Bayer P.E."/>
            <person name="Keeble-Gagnere G."/>
            <person name="Wang J."/>
            <person name="Hirakawa H."/>
            <person name="Shirasawa K."/>
            <person name="Vercoe P."/>
            <person name="Stefanova K."/>
            <person name="Durmic Z."/>
            <person name="Nichols P."/>
            <person name="Revell C."/>
            <person name="Isobe S.N."/>
            <person name="Edwards D."/>
            <person name="Erskine W."/>
        </authorList>
    </citation>
    <scope>NUCLEOTIDE SEQUENCE [LARGE SCALE GENOMIC DNA]</scope>
    <source>
        <strain evidence="2">cv. Daliak</strain>
    </source>
</reference>
<proteinExistence type="predicted"/>
<organism evidence="1 2">
    <name type="scientific">Trifolium subterraneum</name>
    <name type="common">Subterranean clover</name>
    <dbReference type="NCBI Taxonomy" id="3900"/>
    <lineage>
        <taxon>Eukaryota</taxon>
        <taxon>Viridiplantae</taxon>
        <taxon>Streptophyta</taxon>
        <taxon>Embryophyta</taxon>
        <taxon>Tracheophyta</taxon>
        <taxon>Spermatophyta</taxon>
        <taxon>Magnoliopsida</taxon>
        <taxon>eudicotyledons</taxon>
        <taxon>Gunneridae</taxon>
        <taxon>Pentapetalae</taxon>
        <taxon>rosids</taxon>
        <taxon>fabids</taxon>
        <taxon>Fabales</taxon>
        <taxon>Fabaceae</taxon>
        <taxon>Papilionoideae</taxon>
        <taxon>50 kb inversion clade</taxon>
        <taxon>NPAAA clade</taxon>
        <taxon>Hologalegina</taxon>
        <taxon>IRL clade</taxon>
        <taxon>Trifolieae</taxon>
        <taxon>Trifolium</taxon>
    </lineage>
</organism>
<dbReference type="OrthoDB" id="1436489at2759"/>
<evidence type="ECO:0008006" key="3">
    <source>
        <dbReference type="Google" id="ProtNLM"/>
    </source>
</evidence>
<sequence length="388" mass="44580">MLLIARIYESSQSQLLLLFHFPLNECLVDLPENFARHISLYRPRDREHDPSITLHKVFPSPAFTSLKHLCLVDDIRNLSEIPDNISLLSSLETLTLVNLAITSLPETLKYLPRLHWLYVYRCRMLQSIPTLSLNLVNFTVYGCGSLETVLSSMDEPDDKPNPCNVVLLNCKKLDTHSYRTVLKGAIDGIENEEDDIIQYFLPVLPGIEYWLDYSSTQVSFTLELPPNLLGFAYYLVLSQGRVGVKDIRIGCECFLDSISGERIRITSSPSRAIFKLGWCSYPITLYMESDHVVLWYDRVNCNQIMEAVVEEIKAINDIGTSYNPMLTFRFFIDENNDENNTLYDEVSIKECGFHWIYQEETVPPTRKLMQHVFGTPMPSLSDQTKGLR</sequence>
<dbReference type="Gene3D" id="3.80.10.10">
    <property type="entry name" value="Ribonuclease Inhibitor"/>
    <property type="match status" value="1"/>
</dbReference>
<accession>A0A2Z6PKM7</accession>
<gene>
    <name evidence="1" type="ORF">TSUD_351250</name>
</gene>
<evidence type="ECO:0000313" key="1">
    <source>
        <dbReference type="EMBL" id="GAU51402.1"/>
    </source>
</evidence>
<dbReference type="InterPro" id="IPR032675">
    <property type="entry name" value="LRR_dom_sf"/>
</dbReference>
<dbReference type="EMBL" id="DF975116">
    <property type="protein sequence ID" value="GAU51402.1"/>
    <property type="molecule type" value="Genomic_DNA"/>
</dbReference>
<keyword evidence="2" id="KW-1185">Reference proteome</keyword>
<evidence type="ECO:0000313" key="2">
    <source>
        <dbReference type="Proteomes" id="UP000242715"/>
    </source>
</evidence>